<feature type="compositionally biased region" description="Polar residues" evidence="1">
    <location>
        <begin position="181"/>
        <end position="191"/>
    </location>
</feature>
<reference evidence="2 3" key="1">
    <citation type="submission" date="2019-07" db="EMBL/GenBank/DDBJ databases">
        <title>Chromosome genome assembly for large yellow croaker.</title>
        <authorList>
            <person name="Xiao S."/>
        </authorList>
    </citation>
    <scope>NUCLEOTIDE SEQUENCE [LARGE SCALE GENOMIC DNA]</scope>
    <source>
        <strain evidence="2">JMULYC20181020</strain>
        <tissue evidence="2">Muscle</tissue>
    </source>
</reference>
<feature type="compositionally biased region" description="Basic and acidic residues" evidence="1">
    <location>
        <begin position="261"/>
        <end position="274"/>
    </location>
</feature>
<dbReference type="AlphaFoldDB" id="A0A6G0HEG9"/>
<proteinExistence type="predicted"/>
<feature type="compositionally biased region" description="Basic and acidic residues" evidence="1">
    <location>
        <begin position="133"/>
        <end position="153"/>
    </location>
</feature>
<comment type="caution">
    <text evidence="2">The sequence shown here is derived from an EMBL/GenBank/DDBJ whole genome shotgun (WGS) entry which is preliminary data.</text>
</comment>
<gene>
    <name evidence="2" type="ORF">D5F01_LYC24691</name>
</gene>
<dbReference type="Proteomes" id="UP000424527">
    <property type="component" value="Unassembled WGS sequence"/>
</dbReference>
<feature type="compositionally biased region" description="Pro residues" evidence="1">
    <location>
        <begin position="79"/>
        <end position="88"/>
    </location>
</feature>
<sequence length="286" mass="31883">MRTWRRTHPGIGTTIRAHCGVQDNQEVPLRWRAPRIAAPRPGRSAPGAGKIRSRRGDRVFSKGRCVYTFTNTAPTRQTPCPPPQPINPPIQLEGRGKAREMGDPVRTIQPTPKGRGKGRERRMDDENQMEGPQDCRTKTRQECPRSRTSRDRALPSQVPQEKEGTRPAVLPLPPGTPKTPILSQKTCTDLQLNPRVPPGERPGPAPTERCLPERARRRRKGSAMPKHHFPRTSKTPMLKSKMPPTEQKGNGTAEASAFPVHSREGVTRASRDRALPPWPLQASRLG</sequence>
<accession>A0A6G0HEG9</accession>
<feature type="compositionally biased region" description="Pro residues" evidence="1">
    <location>
        <begin position="195"/>
        <end position="205"/>
    </location>
</feature>
<name>A0A6G0HEG9_LARCR</name>
<protein>
    <submittedName>
        <fullName evidence="2">Uncharacterized protein</fullName>
    </submittedName>
</protein>
<organism evidence="2 3">
    <name type="scientific">Larimichthys crocea</name>
    <name type="common">Large yellow croaker</name>
    <name type="synonym">Pseudosciaena crocea</name>
    <dbReference type="NCBI Taxonomy" id="215358"/>
    <lineage>
        <taxon>Eukaryota</taxon>
        <taxon>Metazoa</taxon>
        <taxon>Chordata</taxon>
        <taxon>Craniata</taxon>
        <taxon>Vertebrata</taxon>
        <taxon>Euteleostomi</taxon>
        <taxon>Actinopterygii</taxon>
        <taxon>Neopterygii</taxon>
        <taxon>Teleostei</taxon>
        <taxon>Neoteleostei</taxon>
        <taxon>Acanthomorphata</taxon>
        <taxon>Eupercaria</taxon>
        <taxon>Sciaenidae</taxon>
        <taxon>Larimichthys</taxon>
    </lineage>
</organism>
<evidence type="ECO:0000256" key="1">
    <source>
        <dbReference type="SAM" id="MobiDB-lite"/>
    </source>
</evidence>
<feature type="compositionally biased region" description="Basic residues" evidence="1">
    <location>
        <begin position="215"/>
        <end position="231"/>
    </location>
</feature>
<feature type="compositionally biased region" description="Basic and acidic residues" evidence="1">
    <location>
        <begin position="94"/>
        <end position="103"/>
    </location>
</feature>
<evidence type="ECO:0000313" key="3">
    <source>
        <dbReference type="Proteomes" id="UP000424527"/>
    </source>
</evidence>
<evidence type="ECO:0000313" key="2">
    <source>
        <dbReference type="EMBL" id="KAE8277385.1"/>
    </source>
</evidence>
<keyword evidence="3" id="KW-1185">Reference proteome</keyword>
<feature type="region of interest" description="Disordered" evidence="1">
    <location>
        <begin position="72"/>
        <end position="286"/>
    </location>
</feature>
<dbReference type="EMBL" id="REGW02000712">
    <property type="protein sequence ID" value="KAE8277385.1"/>
    <property type="molecule type" value="Genomic_DNA"/>
</dbReference>